<keyword evidence="1" id="KW-0472">Membrane</keyword>
<evidence type="ECO:0000313" key="2">
    <source>
        <dbReference type="EMBL" id="TCU56203.1"/>
    </source>
</evidence>
<evidence type="ECO:0000256" key="1">
    <source>
        <dbReference type="SAM" id="Phobius"/>
    </source>
</evidence>
<comment type="caution">
    <text evidence="2">The sequence shown here is derived from an EMBL/GenBank/DDBJ whole genome shotgun (WGS) entry which is preliminary data.</text>
</comment>
<keyword evidence="1" id="KW-0812">Transmembrane</keyword>
<feature type="transmembrane region" description="Helical" evidence="1">
    <location>
        <begin position="301"/>
        <end position="320"/>
    </location>
</feature>
<keyword evidence="3" id="KW-1185">Reference proteome</keyword>
<organism evidence="2 3">
    <name type="scientific">Longicatena caecimuris</name>
    <dbReference type="NCBI Taxonomy" id="1796635"/>
    <lineage>
        <taxon>Bacteria</taxon>
        <taxon>Bacillati</taxon>
        <taxon>Bacillota</taxon>
        <taxon>Erysipelotrichia</taxon>
        <taxon>Erysipelotrichales</taxon>
        <taxon>Erysipelotrichaceae</taxon>
        <taxon>Longicatena</taxon>
    </lineage>
</organism>
<feature type="transmembrane region" description="Helical" evidence="1">
    <location>
        <begin position="23"/>
        <end position="44"/>
    </location>
</feature>
<reference evidence="2 3" key="1">
    <citation type="submission" date="2019-03" db="EMBL/GenBank/DDBJ databases">
        <title>Genomic Encyclopedia of Type Strains, Phase IV (KMG-IV): sequencing the most valuable type-strain genomes for metagenomic binning, comparative biology and taxonomic classification.</title>
        <authorList>
            <person name="Goeker M."/>
        </authorList>
    </citation>
    <scope>NUCLEOTIDE SEQUENCE [LARGE SCALE GENOMIC DNA]</scope>
    <source>
        <strain evidence="2 3">DSM 29481</strain>
    </source>
</reference>
<proteinExistence type="predicted"/>
<feature type="transmembrane region" description="Helical" evidence="1">
    <location>
        <begin position="141"/>
        <end position="163"/>
    </location>
</feature>
<feature type="transmembrane region" description="Helical" evidence="1">
    <location>
        <begin position="244"/>
        <end position="263"/>
    </location>
</feature>
<gene>
    <name evidence="2" type="ORF">EDD61_1201</name>
</gene>
<feature type="transmembrane region" description="Helical" evidence="1">
    <location>
        <begin position="99"/>
        <end position="121"/>
    </location>
</feature>
<feature type="transmembrane region" description="Helical" evidence="1">
    <location>
        <begin position="56"/>
        <end position="78"/>
    </location>
</feature>
<name>A0A4R3T479_9FIRM</name>
<keyword evidence="1" id="KW-1133">Transmembrane helix</keyword>
<evidence type="ECO:0000313" key="3">
    <source>
        <dbReference type="Proteomes" id="UP000295773"/>
    </source>
</evidence>
<protein>
    <recommendedName>
        <fullName evidence="4">ABC transporter permease</fullName>
    </recommendedName>
</protein>
<feature type="transmembrane region" description="Helical" evidence="1">
    <location>
        <begin position="332"/>
        <end position="349"/>
    </location>
</feature>
<dbReference type="EMBL" id="SMBP01000020">
    <property type="protein sequence ID" value="TCU56203.1"/>
    <property type="molecule type" value="Genomic_DNA"/>
</dbReference>
<sequence>MVCMNKLFNQQYFKYLYKSNRRLLILIWAILFICICFFTTIFTINDFTAYSEVQAFVTAMSGFCGISISMFVPIYFFRFLYRKRSCDLYYGLPIRKKELFSTTFLFGYLAILIPIAVYFLSTSIIASQFMNVLSSTILMNIKVMGFFAIFMLCIQAIICFLCIRCNTMMDALFISGTYVILPFILYISMNIFLKEQVNVITLGYGNYIEYIFNTDTILTFLSLPYAALRNVAYLFDYSPDWLSIFYWIILCAIALYFAYHYFINRKAEDSEQRTTFWLGYSFIILIVTFCMILAVQTARGVSLLVGLTIIFFMYLFLVFFSKRKIVLNIKTITVFVGLLIGSAAFGQAFQYTHGFGVVQELPQLEKISSVNIEVVMSQEINHNKTTINGLSLVGKTKNETLNKSIYELHNDVLDVCTDKHEGGSTQITFLYTYRNGRYMSRTYSIGDAVTKGIILPKFDEYHEEAKQGKINASVDYTYTVSNDVINY</sequence>
<feature type="transmembrane region" description="Helical" evidence="1">
    <location>
        <begin position="172"/>
        <end position="193"/>
    </location>
</feature>
<evidence type="ECO:0008006" key="4">
    <source>
        <dbReference type="Google" id="ProtNLM"/>
    </source>
</evidence>
<dbReference type="Proteomes" id="UP000295773">
    <property type="component" value="Unassembled WGS sequence"/>
</dbReference>
<accession>A0A4R3T479</accession>
<feature type="transmembrane region" description="Helical" evidence="1">
    <location>
        <begin position="275"/>
        <end position="295"/>
    </location>
</feature>
<dbReference type="AlphaFoldDB" id="A0A4R3T479"/>